<evidence type="ECO:0000313" key="1">
    <source>
        <dbReference type="EMBL" id="KAH7917354.1"/>
    </source>
</evidence>
<dbReference type="Proteomes" id="UP000790709">
    <property type="component" value="Unassembled WGS sequence"/>
</dbReference>
<comment type="caution">
    <text evidence="1">The sequence shown here is derived from an EMBL/GenBank/DDBJ whole genome shotgun (WGS) entry which is preliminary data.</text>
</comment>
<gene>
    <name evidence="1" type="ORF">BV22DRAFT_938249</name>
</gene>
<dbReference type="EMBL" id="MU267106">
    <property type="protein sequence ID" value="KAH7917354.1"/>
    <property type="molecule type" value="Genomic_DNA"/>
</dbReference>
<protein>
    <submittedName>
        <fullName evidence="1">Uncharacterized protein</fullName>
    </submittedName>
</protein>
<proteinExistence type="predicted"/>
<evidence type="ECO:0000313" key="2">
    <source>
        <dbReference type="Proteomes" id="UP000790709"/>
    </source>
</evidence>
<keyword evidence="2" id="KW-1185">Reference proteome</keyword>
<accession>A0ACB8AVT9</accession>
<reference evidence="1" key="1">
    <citation type="journal article" date="2021" name="New Phytol.">
        <title>Evolutionary innovations through gain and loss of genes in the ectomycorrhizal Boletales.</title>
        <authorList>
            <person name="Wu G."/>
            <person name="Miyauchi S."/>
            <person name="Morin E."/>
            <person name="Kuo A."/>
            <person name="Drula E."/>
            <person name="Varga T."/>
            <person name="Kohler A."/>
            <person name="Feng B."/>
            <person name="Cao Y."/>
            <person name="Lipzen A."/>
            <person name="Daum C."/>
            <person name="Hundley H."/>
            <person name="Pangilinan J."/>
            <person name="Johnson J."/>
            <person name="Barry K."/>
            <person name="LaButti K."/>
            <person name="Ng V."/>
            <person name="Ahrendt S."/>
            <person name="Min B."/>
            <person name="Choi I.G."/>
            <person name="Park H."/>
            <person name="Plett J.M."/>
            <person name="Magnuson J."/>
            <person name="Spatafora J.W."/>
            <person name="Nagy L.G."/>
            <person name="Henrissat B."/>
            <person name="Grigoriev I.V."/>
            <person name="Yang Z.L."/>
            <person name="Xu J."/>
            <person name="Martin F.M."/>
        </authorList>
    </citation>
    <scope>NUCLEOTIDE SEQUENCE</scope>
    <source>
        <strain evidence="1">KUC20120723A-06</strain>
    </source>
</reference>
<sequence>MHVLLRLTPADSSPDSQPRSPHYGEGQYTAPAVLFAFLIGLQCCISTLRLVYGGLLILRRSNALEAGVSKIHPRAMQGMPRV</sequence>
<name>A0ACB8AVT9_9AGAM</name>
<organism evidence="1 2">
    <name type="scientific">Leucogyrophana mollusca</name>
    <dbReference type="NCBI Taxonomy" id="85980"/>
    <lineage>
        <taxon>Eukaryota</taxon>
        <taxon>Fungi</taxon>
        <taxon>Dikarya</taxon>
        <taxon>Basidiomycota</taxon>
        <taxon>Agaricomycotina</taxon>
        <taxon>Agaricomycetes</taxon>
        <taxon>Agaricomycetidae</taxon>
        <taxon>Boletales</taxon>
        <taxon>Boletales incertae sedis</taxon>
        <taxon>Leucogyrophana</taxon>
    </lineage>
</organism>